<comment type="caution">
    <text evidence="5">The sequence shown here is derived from an EMBL/GenBank/DDBJ whole genome shotgun (WGS) entry which is preliminary data.</text>
</comment>
<keyword evidence="2 5" id="KW-0489">Methyltransferase</keyword>
<evidence type="ECO:0000313" key="6">
    <source>
        <dbReference type="Proteomes" id="UP000315252"/>
    </source>
</evidence>
<evidence type="ECO:0000256" key="1">
    <source>
        <dbReference type="ARBA" id="ARBA00008361"/>
    </source>
</evidence>
<dbReference type="OrthoDB" id="7171187at2"/>
<evidence type="ECO:0000313" key="5">
    <source>
        <dbReference type="EMBL" id="TQV82327.1"/>
    </source>
</evidence>
<dbReference type="InterPro" id="IPR029063">
    <property type="entry name" value="SAM-dependent_MTases_sf"/>
</dbReference>
<dbReference type="PANTHER" id="PTHR44942">
    <property type="entry name" value="METHYLTRANSF_11 DOMAIN-CONTAINING PROTEIN"/>
    <property type="match status" value="1"/>
</dbReference>
<organism evidence="5 6">
    <name type="scientific">Denitrobaculum tricleocarpae</name>
    <dbReference type="NCBI Taxonomy" id="2591009"/>
    <lineage>
        <taxon>Bacteria</taxon>
        <taxon>Pseudomonadati</taxon>
        <taxon>Pseudomonadota</taxon>
        <taxon>Alphaproteobacteria</taxon>
        <taxon>Rhodospirillales</taxon>
        <taxon>Rhodospirillaceae</taxon>
        <taxon>Denitrobaculum</taxon>
    </lineage>
</organism>
<evidence type="ECO:0000256" key="2">
    <source>
        <dbReference type="ARBA" id="ARBA00022603"/>
    </source>
</evidence>
<name>A0A545TYR7_9PROT</name>
<dbReference type="SUPFAM" id="SSF53335">
    <property type="entry name" value="S-adenosyl-L-methionine-dependent methyltransferases"/>
    <property type="match status" value="1"/>
</dbReference>
<dbReference type="PANTHER" id="PTHR44942:SF4">
    <property type="entry name" value="METHYLTRANSFERASE TYPE 11 DOMAIN-CONTAINING PROTEIN"/>
    <property type="match status" value="1"/>
</dbReference>
<dbReference type="CDD" id="cd02440">
    <property type="entry name" value="AdoMet_MTases"/>
    <property type="match status" value="1"/>
</dbReference>
<sequence length="164" mass="18138">MGGWDESANAWIEAMGDKGDWGRQNILDPAMLERVAERSYRQALDVGCGEGRFCRLLSAQGIETIGIDPTKTLIERARQRDPQGRYKVASAEQIPFDTASVDLVVSYLTLIDITDFRAALAEMVRVLKPGGTLLIANLNGFVTAQPHGWIKDEEGRYLHYALGV</sequence>
<comment type="similarity">
    <text evidence="1">Belongs to the methyltransferase superfamily.</text>
</comment>
<keyword evidence="6" id="KW-1185">Reference proteome</keyword>
<gene>
    <name evidence="5" type="ORF">FKG95_08925</name>
</gene>
<dbReference type="RefSeq" id="WP_142895958.1">
    <property type="nucleotide sequence ID" value="NZ_ML660053.1"/>
</dbReference>
<dbReference type="AlphaFoldDB" id="A0A545TYR7"/>
<dbReference type="Proteomes" id="UP000315252">
    <property type="component" value="Unassembled WGS sequence"/>
</dbReference>
<evidence type="ECO:0000256" key="3">
    <source>
        <dbReference type="ARBA" id="ARBA00022679"/>
    </source>
</evidence>
<accession>A0A545TYR7</accession>
<dbReference type="GO" id="GO:0032259">
    <property type="term" value="P:methylation"/>
    <property type="evidence" value="ECO:0007669"/>
    <property type="project" value="UniProtKB-KW"/>
</dbReference>
<dbReference type="EMBL" id="VHSH01000002">
    <property type="protein sequence ID" value="TQV82327.1"/>
    <property type="molecule type" value="Genomic_DNA"/>
</dbReference>
<dbReference type="InterPro" id="IPR013216">
    <property type="entry name" value="Methyltransf_11"/>
</dbReference>
<dbReference type="Pfam" id="PF08241">
    <property type="entry name" value="Methyltransf_11"/>
    <property type="match status" value="1"/>
</dbReference>
<keyword evidence="3 5" id="KW-0808">Transferase</keyword>
<evidence type="ECO:0000259" key="4">
    <source>
        <dbReference type="Pfam" id="PF08241"/>
    </source>
</evidence>
<proteinExistence type="inferred from homology"/>
<protein>
    <submittedName>
        <fullName evidence="5">Class I SAM-dependent methyltransferase</fullName>
    </submittedName>
</protein>
<dbReference type="GO" id="GO:0008757">
    <property type="term" value="F:S-adenosylmethionine-dependent methyltransferase activity"/>
    <property type="evidence" value="ECO:0007669"/>
    <property type="project" value="InterPro"/>
</dbReference>
<dbReference type="Gene3D" id="3.40.50.150">
    <property type="entry name" value="Vaccinia Virus protein VP39"/>
    <property type="match status" value="1"/>
</dbReference>
<dbReference type="InterPro" id="IPR051052">
    <property type="entry name" value="Diverse_substrate_MTase"/>
</dbReference>
<reference evidence="5 6" key="1">
    <citation type="submission" date="2019-06" db="EMBL/GenBank/DDBJ databases">
        <title>Whole genome sequence for Rhodospirillaceae sp. R148.</title>
        <authorList>
            <person name="Wang G."/>
        </authorList>
    </citation>
    <scope>NUCLEOTIDE SEQUENCE [LARGE SCALE GENOMIC DNA]</scope>
    <source>
        <strain evidence="5 6">R148</strain>
    </source>
</reference>
<feature type="domain" description="Methyltransferase type 11" evidence="4">
    <location>
        <begin position="44"/>
        <end position="135"/>
    </location>
</feature>